<dbReference type="Pfam" id="PF19420">
    <property type="entry name" value="DDAH_eukar"/>
    <property type="match status" value="1"/>
</dbReference>
<name>A0A381Z5C5_9ZZZZ</name>
<dbReference type="AlphaFoldDB" id="A0A381Z5C5"/>
<dbReference type="PANTHER" id="PTHR43224:SF1">
    <property type="entry name" value="AMIDINOTRANSFERASE"/>
    <property type="match status" value="1"/>
</dbReference>
<gene>
    <name evidence="1" type="ORF">METZ01_LOCUS137340</name>
</gene>
<accession>A0A381Z5C5</accession>
<proteinExistence type="predicted"/>
<evidence type="ECO:0000313" key="1">
    <source>
        <dbReference type="EMBL" id="SVA84486.1"/>
    </source>
</evidence>
<organism evidence="1">
    <name type="scientific">marine metagenome</name>
    <dbReference type="NCBI Taxonomy" id="408172"/>
    <lineage>
        <taxon>unclassified sequences</taxon>
        <taxon>metagenomes</taxon>
        <taxon>ecological metagenomes</taxon>
    </lineage>
</organism>
<reference evidence="1" key="1">
    <citation type="submission" date="2018-05" db="EMBL/GenBank/DDBJ databases">
        <authorList>
            <person name="Lanie J.A."/>
            <person name="Ng W.-L."/>
            <person name="Kazmierczak K.M."/>
            <person name="Andrzejewski T.M."/>
            <person name="Davidsen T.M."/>
            <person name="Wayne K.J."/>
            <person name="Tettelin H."/>
            <person name="Glass J.I."/>
            <person name="Rusch D."/>
            <person name="Podicherti R."/>
            <person name="Tsui H.-C.T."/>
            <person name="Winkler M.E."/>
        </authorList>
    </citation>
    <scope>NUCLEOTIDE SEQUENCE</scope>
</reference>
<dbReference type="InterPro" id="IPR014541">
    <property type="entry name" value="Amdntrnsf_FN0238"/>
</dbReference>
<feature type="non-terminal residue" evidence="1">
    <location>
        <position position="125"/>
    </location>
</feature>
<dbReference type="Gene3D" id="3.75.10.10">
    <property type="entry name" value="L-arginine/glycine Amidinotransferase, Chain A"/>
    <property type="match status" value="1"/>
</dbReference>
<dbReference type="EMBL" id="UINC01020023">
    <property type="protein sequence ID" value="SVA84486.1"/>
    <property type="molecule type" value="Genomic_DNA"/>
</dbReference>
<dbReference type="SUPFAM" id="SSF55909">
    <property type="entry name" value="Pentein"/>
    <property type="match status" value="1"/>
</dbReference>
<protein>
    <submittedName>
        <fullName evidence="1">Uncharacterized protein</fullName>
    </submittedName>
</protein>
<dbReference type="PANTHER" id="PTHR43224">
    <property type="entry name" value="AMIDINOTRANSFERASE"/>
    <property type="match status" value="1"/>
</dbReference>
<sequence>MNRQSTNHVLLIKPASFYSNEQTAGTNLYQHSSQGKNKDEILNEALIEFYNFEDLLKKNRILVTTLEGQEDCPDNIYPNWFLTFENKTMNLFSMLAKNRRLEKSKSHLSFLNQTYRTTIDYSDFE</sequence>